<dbReference type="InterPro" id="IPR011990">
    <property type="entry name" value="TPR-like_helical_dom_sf"/>
</dbReference>
<gene>
    <name evidence="2" type="ORF">AAE3_LOCUS12470</name>
</gene>
<keyword evidence="3" id="KW-1185">Reference proteome</keyword>
<comment type="caution">
    <text evidence="2">The sequence shown here is derived from an EMBL/GenBank/DDBJ whole genome shotgun (WGS) entry which is preliminary data.</text>
</comment>
<dbReference type="EMBL" id="CACVBS010000087">
    <property type="protein sequence ID" value="CAA7270192.1"/>
    <property type="molecule type" value="Genomic_DNA"/>
</dbReference>
<dbReference type="Gene3D" id="1.25.40.10">
    <property type="entry name" value="Tetratricopeptide repeat domain"/>
    <property type="match status" value="2"/>
</dbReference>
<sequence length="309" mass="34735">MVNILKAVIKFLWPEQESKQFAAKAKRLLQEGKYTEGISLYQKALDASKPKYSTYSVIVFNYAMALDHSKADDRQKALELFGKAFAVEKDVRSKAFSPLLLNYGFLSIDHARATKTTAVLDDIVGKYLPLVEGNSTGTPARNAHYVLGTVLWVHREIDAGSDVAQLGEAITHLERAVELSKEDNNSLSRCLQSLANAYNHRYESGKDTADLMKAIENNTRAIDVLRTLKNKESDIVLTRYNLARQHFAKYLEQSRKKEDLDEAQRVAKEAKELATGIEEENRDLEQLLRVIAAHQRRDSTMMTTASGVA</sequence>
<dbReference type="Proteomes" id="UP000467700">
    <property type="component" value="Unassembled WGS sequence"/>
</dbReference>
<dbReference type="SUPFAM" id="SSF48452">
    <property type="entry name" value="TPR-like"/>
    <property type="match status" value="1"/>
</dbReference>
<name>A0A8S0X876_CYCAE</name>
<dbReference type="AlphaFoldDB" id="A0A8S0X876"/>
<reference evidence="2 3" key="1">
    <citation type="submission" date="2020-01" db="EMBL/GenBank/DDBJ databases">
        <authorList>
            <person name="Gupta K D."/>
        </authorList>
    </citation>
    <scope>NUCLEOTIDE SEQUENCE [LARGE SCALE GENOMIC DNA]</scope>
</reference>
<evidence type="ECO:0008006" key="4">
    <source>
        <dbReference type="Google" id="ProtNLM"/>
    </source>
</evidence>
<organism evidence="2 3">
    <name type="scientific">Cyclocybe aegerita</name>
    <name type="common">Black poplar mushroom</name>
    <name type="synonym">Agrocybe aegerita</name>
    <dbReference type="NCBI Taxonomy" id="1973307"/>
    <lineage>
        <taxon>Eukaryota</taxon>
        <taxon>Fungi</taxon>
        <taxon>Dikarya</taxon>
        <taxon>Basidiomycota</taxon>
        <taxon>Agaricomycotina</taxon>
        <taxon>Agaricomycetes</taxon>
        <taxon>Agaricomycetidae</taxon>
        <taxon>Agaricales</taxon>
        <taxon>Agaricineae</taxon>
        <taxon>Bolbitiaceae</taxon>
        <taxon>Cyclocybe</taxon>
    </lineage>
</organism>
<protein>
    <recommendedName>
        <fullName evidence="4">Tetratricopeptide repeat protein</fullName>
    </recommendedName>
</protein>
<evidence type="ECO:0000256" key="1">
    <source>
        <dbReference type="SAM" id="Coils"/>
    </source>
</evidence>
<dbReference type="OrthoDB" id="3059123at2759"/>
<proteinExistence type="predicted"/>
<accession>A0A8S0X876</accession>
<keyword evidence="1" id="KW-0175">Coiled coil</keyword>
<feature type="coiled-coil region" evidence="1">
    <location>
        <begin position="253"/>
        <end position="297"/>
    </location>
</feature>
<evidence type="ECO:0000313" key="2">
    <source>
        <dbReference type="EMBL" id="CAA7270192.1"/>
    </source>
</evidence>
<evidence type="ECO:0000313" key="3">
    <source>
        <dbReference type="Proteomes" id="UP000467700"/>
    </source>
</evidence>